<keyword evidence="2" id="KW-0812">Transmembrane</keyword>
<protein>
    <submittedName>
        <fullName evidence="7">Tyrosine-protein kinase ephrin type A/B receptor-like domain-containing protein</fullName>
    </submittedName>
</protein>
<dbReference type="Proteomes" id="UP001152797">
    <property type="component" value="Unassembled WGS sequence"/>
</dbReference>
<feature type="transmembrane region" description="Helical" evidence="2">
    <location>
        <begin position="747"/>
        <end position="767"/>
    </location>
</feature>
<proteinExistence type="predicted"/>
<keyword evidence="2" id="KW-0472">Membrane</keyword>
<dbReference type="InterPro" id="IPR011641">
    <property type="entry name" value="Tyr-kin_ephrin_A/B_rcpt-like"/>
</dbReference>
<evidence type="ECO:0000256" key="1">
    <source>
        <dbReference type="SAM" id="MobiDB-lite"/>
    </source>
</evidence>
<keyword evidence="8" id="KW-1185">Reference proteome</keyword>
<evidence type="ECO:0000256" key="3">
    <source>
        <dbReference type="SAM" id="SignalP"/>
    </source>
</evidence>
<evidence type="ECO:0000313" key="6">
    <source>
        <dbReference type="EMBL" id="CAL1140130.1"/>
    </source>
</evidence>
<feature type="transmembrane region" description="Helical" evidence="2">
    <location>
        <begin position="686"/>
        <end position="710"/>
    </location>
</feature>
<feature type="domain" description="Tyrosine-protein kinase ephrin type A/B receptor-like" evidence="4">
    <location>
        <begin position="491"/>
        <end position="539"/>
    </location>
</feature>
<feature type="transmembrane region" description="Helical" evidence="2">
    <location>
        <begin position="830"/>
        <end position="863"/>
    </location>
</feature>
<dbReference type="PANTHER" id="PTHR11319">
    <property type="entry name" value="G PROTEIN-COUPLED RECEPTOR-RELATED"/>
    <property type="match status" value="1"/>
</dbReference>
<gene>
    <name evidence="5" type="ORF">C1SCF055_LOCUS14078</name>
</gene>
<feature type="signal peptide" evidence="3">
    <location>
        <begin position="1"/>
        <end position="15"/>
    </location>
</feature>
<organism evidence="5">
    <name type="scientific">Cladocopium goreaui</name>
    <dbReference type="NCBI Taxonomy" id="2562237"/>
    <lineage>
        <taxon>Eukaryota</taxon>
        <taxon>Sar</taxon>
        <taxon>Alveolata</taxon>
        <taxon>Dinophyceae</taxon>
        <taxon>Suessiales</taxon>
        <taxon>Symbiodiniaceae</taxon>
        <taxon>Cladocopium</taxon>
    </lineage>
</organism>
<accession>A0A9P1C8I3</accession>
<dbReference type="EMBL" id="CAMXCT030001112">
    <property type="protein sequence ID" value="CAL4774067.1"/>
    <property type="molecule type" value="Genomic_DNA"/>
</dbReference>
<evidence type="ECO:0000313" key="7">
    <source>
        <dbReference type="EMBL" id="CAL4774067.1"/>
    </source>
</evidence>
<dbReference type="Gene3D" id="3.40.190.10">
    <property type="entry name" value="Periplasmic binding protein-like II"/>
    <property type="match status" value="1"/>
</dbReference>
<feature type="transmembrane region" description="Helical" evidence="2">
    <location>
        <begin position="653"/>
        <end position="674"/>
    </location>
</feature>
<dbReference type="PANTHER" id="PTHR11319:SF35">
    <property type="entry name" value="OUTER MEMBRANE PROTEIN PMPC-RELATED"/>
    <property type="match status" value="1"/>
</dbReference>
<keyword evidence="7" id="KW-0808">Transferase</keyword>
<feature type="transmembrane region" description="Helical" evidence="2">
    <location>
        <begin position="884"/>
        <end position="904"/>
    </location>
</feature>
<dbReference type="Gene3D" id="2.10.50.10">
    <property type="entry name" value="Tumor Necrosis Factor Receptor, subunit A, domain 2"/>
    <property type="match status" value="2"/>
</dbReference>
<keyword evidence="2" id="KW-1133">Transmembrane helix</keyword>
<dbReference type="SUPFAM" id="SSF57184">
    <property type="entry name" value="Growth factor receptor domain"/>
    <property type="match status" value="1"/>
</dbReference>
<keyword evidence="3" id="KW-0732">Signal</keyword>
<sequence>MWRAAIFSLLVPAAAQCLGNATNPWLRKNLEEARVLHHLVANCHGCSCLLRGITIGDWAAGYAASYMAGILIQDMLGINVTYTVAGGGGQVECLYSVAGCSEPGNSSNRGCGPEGPSVTYQHVQLEAWMGNYPETWALLQKFKTAPKLLTSMGYEGSESMYFSSAVLHAAYEAEGLALEFWTGFDATWKRPWQYFDNPSVVNKSQLKLCSETNLANHLLMSQYLNITGDTGGVVIHGDGTVTANCPDGYAWLSPACRSDSTKCINFFTLGGGYGLTQTVQKATKWNIPMAFMVAKTGSDWVSLSNTRKSLFYWWVPDPTFLEMSPVKSSYPQHDKQAWERGDLSTDGVGTYIGIIVSNDLSALAPRVQGFLNNINMDLATMNSVLLEQKFSGEPWESAMCGWLRNNTQIWQDWLPDDSTCFPKFGLYNENTEQFVPNRDDKEGLSCRACPSGTYSKQLVDDDGTTYICEACSAGTSQPSGASLACEPCLRGEYQNELGKQTCKRCDVGYYQDEEGGPTCKKCPDNSRTLQRGSLSFTDCGCIVGYINVANATAGKLSCTECQVGLTCPVMGTLTSLVDGSHPLGKNYLPEVANDYYVTADAPLEVYRCGSVQSCPGGMPAQCNGDFIGVPCGECAPGYSPSEGKCNECDDSLVVLWAIGVMCVFLFLTAAYYLLTSKVTAKASVLFTTTCAFGMLISLLQSIGIIGTMTVNFPIEIDSFFGWFSILMLDLDNFGFACLAGSDTSLRYSAGALFFPLGLAWFVLNYGVSQLVPKYRWDISKVASCMGQFLQVGFSAMSATALIPLTCYTHPNKLKSLLKYPNVICGSDTHGAMLAVGLCLLILGVFGFLALCTYGAYMVPTWSACEKHGRVRAFRFLVFRFRLDSWWFGVPLLARGPLIALPIVLATDYPAVQTVWVTFILLSFLACQALAWPWKVPLLNALDCWMSYCIMILVAASALYVEPINKTGVVADFIDNFNTGISVVIFSSVSAMIVMALCALFHRAAMGGNSEYAIFNLGRSPSPDLLAAKMEEMFEILAQMETEEVERALDALAVFDTRRIMNFMTMMSTEILNGRADLSFGRRVSSKSFSSKGQEKPKPAREFYSVGEAPRHPPLPPPSGIIIVHDVEC</sequence>
<evidence type="ECO:0000313" key="8">
    <source>
        <dbReference type="Proteomes" id="UP001152797"/>
    </source>
</evidence>
<feature type="transmembrane region" description="Helical" evidence="2">
    <location>
        <begin position="980"/>
        <end position="1000"/>
    </location>
</feature>
<evidence type="ECO:0000313" key="5">
    <source>
        <dbReference type="EMBL" id="CAI3986755.1"/>
    </source>
</evidence>
<comment type="caution">
    <text evidence="5">The sequence shown here is derived from an EMBL/GenBank/DDBJ whole genome shotgun (WGS) entry which is preliminary data.</text>
</comment>
<evidence type="ECO:0000256" key="2">
    <source>
        <dbReference type="SAM" id="Phobius"/>
    </source>
</evidence>
<dbReference type="Gene3D" id="3.40.190.100">
    <property type="entry name" value="Glycine betaine-binding periplasmic protein, domain 2"/>
    <property type="match status" value="1"/>
</dbReference>
<dbReference type="SMART" id="SM01411">
    <property type="entry name" value="Ephrin_rec_like"/>
    <property type="match status" value="2"/>
</dbReference>
<reference evidence="5" key="1">
    <citation type="submission" date="2022-10" db="EMBL/GenBank/DDBJ databases">
        <authorList>
            <person name="Chen Y."/>
            <person name="Dougan E. K."/>
            <person name="Chan C."/>
            <person name="Rhodes N."/>
            <person name="Thang M."/>
        </authorList>
    </citation>
    <scope>NUCLEOTIDE SEQUENCE</scope>
</reference>
<dbReference type="GO" id="GO:0016301">
    <property type="term" value="F:kinase activity"/>
    <property type="evidence" value="ECO:0007669"/>
    <property type="project" value="UniProtKB-KW"/>
</dbReference>
<keyword evidence="7" id="KW-0418">Kinase</keyword>
<feature type="region of interest" description="Disordered" evidence="1">
    <location>
        <begin position="1086"/>
        <end position="1117"/>
    </location>
</feature>
<dbReference type="EMBL" id="CAMXCT020001112">
    <property type="protein sequence ID" value="CAL1140130.1"/>
    <property type="molecule type" value="Genomic_DNA"/>
</dbReference>
<dbReference type="InterPro" id="IPR009030">
    <property type="entry name" value="Growth_fac_rcpt_cys_sf"/>
</dbReference>
<evidence type="ECO:0000259" key="4">
    <source>
        <dbReference type="Pfam" id="PF07699"/>
    </source>
</evidence>
<feature type="chain" id="PRO_5043270209" evidence="3">
    <location>
        <begin position="16"/>
        <end position="1128"/>
    </location>
</feature>
<dbReference type="Pfam" id="PF07699">
    <property type="entry name" value="Ephrin_rec_like"/>
    <property type="match status" value="1"/>
</dbReference>
<reference evidence="6" key="2">
    <citation type="submission" date="2024-04" db="EMBL/GenBank/DDBJ databases">
        <authorList>
            <person name="Chen Y."/>
            <person name="Shah S."/>
            <person name="Dougan E. K."/>
            <person name="Thang M."/>
            <person name="Chan C."/>
        </authorList>
    </citation>
    <scope>NUCLEOTIDE SEQUENCE [LARGE SCALE GENOMIC DNA]</scope>
</reference>
<dbReference type="EMBL" id="CAMXCT010001112">
    <property type="protein sequence ID" value="CAI3986755.1"/>
    <property type="molecule type" value="Genomic_DNA"/>
</dbReference>
<dbReference type="AlphaFoldDB" id="A0A9P1C8I3"/>
<name>A0A9P1C8I3_9DINO</name>
<feature type="transmembrane region" description="Helical" evidence="2">
    <location>
        <begin position="788"/>
        <end position="810"/>
    </location>
</feature>
<keyword evidence="7" id="KW-0675">Receptor</keyword>
<feature type="transmembrane region" description="Helical" evidence="2">
    <location>
        <begin position="943"/>
        <end position="960"/>
    </location>
</feature>
<dbReference type="SUPFAM" id="SSF53850">
    <property type="entry name" value="Periplasmic binding protein-like II"/>
    <property type="match status" value="1"/>
</dbReference>
<feature type="transmembrane region" description="Helical" evidence="2">
    <location>
        <begin position="910"/>
        <end position="931"/>
    </location>
</feature>